<dbReference type="Gene3D" id="3.40.1190.20">
    <property type="match status" value="1"/>
</dbReference>
<evidence type="ECO:0000256" key="5">
    <source>
        <dbReference type="ARBA" id="ARBA00022723"/>
    </source>
</evidence>
<evidence type="ECO:0000256" key="1">
    <source>
        <dbReference type="ARBA" id="ARBA00000013"/>
    </source>
</evidence>
<comment type="similarity">
    <text evidence="18">Belongs to the NnrE/AIBP family.</text>
</comment>
<keyword evidence="23" id="KW-1185">Reference proteome</keyword>
<name>A0ABT0BLY1_9SPHN</name>
<comment type="similarity">
    <text evidence="3 19">In the N-terminal section; belongs to the NnrE/AIBP family.</text>
</comment>
<keyword evidence="8 17" id="KW-0521">NADP</keyword>
<evidence type="ECO:0000256" key="2">
    <source>
        <dbReference type="ARBA" id="ARBA00000909"/>
    </source>
</evidence>
<proteinExistence type="inferred from homology"/>
<comment type="similarity">
    <text evidence="17">Belongs to the NnrD/CARKD family.</text>
</comment>
<feature type="binding site" evidence="17">
    <location>
        <position position="414"/>
    </location>
    <ligand>
        <name>AMP</name>
        <dbReference type="ChEBI" id="CHEBI:456215"/>
    </ligand>
</feature>
<evidence type="ECO:0000256" key="6">
    <source>
        <dbReference type="ARBA" id="ARBA00022741"/>
    </source>
</evidence>
<evidence type="ECO:0000256" key="15">
    <source>
        <dbReference type="ARBA" id="ARBA00048238"/>
    </source>
</evidence>
<feature type="binding site" evidence="17">
    <location>
        <position position="300"/>
    </location>
    <ligand>
        <name>(6S)-NADPHX</name>
        <dbReference type="ChEBI" id="CHEBI:64076"/>
    </ligand>
</feature>
<dbReference type="InterPro" id="IPR017953">
    <property type="entry name" value="Carbohydrate_kinase_pred_CS"/>
</dbReference>
<comment type="function">
    <text evidence="17">Catalyzes the dehydration of the S-form of NAD(P)HX at the expense of ADP, which is converted to AMP. Together with NAD(P)HX epimerase, which catalyzes the epimerization of the S- and R-forms, the enzyme allows the repair of both epimers of NAD(P)HX, a damaged form of NAD(P)H that is a result of enzymatic or heat-dependent hydration.</text>
</comment>
<evidence type="ECO:0000256" key="18">
    <source>
        <dbReference type="HAMAP-Rule" id="MF_01966"/>
    </source>
</evidence>
<keyword evidence="12 17" id="KW-0456">Lyase</keyword>
<comment type="cofactor">
    <cofactor evidence="17">
        <name>Mg(2+)</name>
        <dbReference type="ChEBI" id="CHEBI:18420"/>
    </cofactor>
</comment>
<dbReference type="InterPro" id="IPR036652">
    <property type="entry name" value="YjeF_N_dom_sf"/>
</dbReference>
<dbReference type="PROSITE" id="PS51385">
    <property type="entry name" value="YJEF_N"/>
    <property type="match status" value="1"/>
</dbReference>
<keyword evidence="13" id="KW-0511">Multifunctional enzyme</keyword>
<comment type="similarity">
    <text evidence="4 19">In the C-terminal section; belongs to the NnrD/CARKD family.</text>
</comment>
<dbReference type="SUPFAM" id="SSF53613">
    <property type="entry name" value="Ribokinase-like"/>
    <property type="match status" value="1"/>
</dbReference>
<keyword evidence="6 17" id="KW-0547">Nucleotide-binding</keyword>
<dbReference type="HAMAP" id="MF_01966">
    <property type="entry name" value="NADHX_epimerase"/>
    <property type="match status" value="1"/>
</dbReference>
<keyword evidence="11 18" id="KW-0413">Isomerase</keyword>
<comment type="subunit">
    <text evidence="17">Homotetramer.</text>
</comment>
<comment type="catalytic activity">
    <reaction evidence="15 17 19">
        <text>(6S)-NADHX + ADP = AMP + phosphate + NADH + H(+)</text>
        <dbReference type="Rhea" id="RHEA:32223"/>
        <dbReference type="ChEBI" id="CHEBI:15378"/>
        <dbReference type="ChEBI" id="CHEBI:43474"/>
        <dbReference type="ChEBI" id="CHEBI:57945"/>
        <dbReference type="ChEBI" id="CHEBI:64074"/>
        <dbReference type="ChEBI" id="CHEBI:456215"/>
        <dbReference type="ChEBI" id="CHEBI:456216"/>
        <dbReference type="EC" id="4.2.1.136"/>
    </reaction>
</comment>
<feature type="binding site" evidence="17">
    <location>
        <position position="348"/>
    </location>
    <ligand>
        <name>(6S)-NADPHX</name>
        <dbReference type="ChEBI" id="CHEBI:64076"/>
    </ligand>
</feature>
<dbReference type="PIRSF" id="PIRSF017184">
    <property type="entry name" value="Nnr"/>
    <property type="match status" value="1"/>
</dbReference>
<evidence type="ECO:0000256" key="12">
    <source>
        <dbReference type="ARBA" id="ARBA00023239"/>
    </source>
</evidence>
<dbReference type="Gene3D" id="3.40.50.10260">
    <property type="entry name" value="YjeF N-terminal domain"/>
    <property type="match status" value="1"/>
</dbReference>
<evidence type="ECO:0000256" key="14">
    <source>
        <dbReference type="ARBA" id="ARBA00025153"/>
    </source>
</evidence>
<dbReference type="CDD" id="cd01171">
    <property type="entry name" value="YXKO-related"/>
    <property type="match status" value="1"/>
</dbReference>
<organism evidence="22 23">
    <name type="scientific">Novosphingobium beihaiensis</name>
    <dbReference type="NCBI Taxonomy" id="2930389"/>
    <lineage>
        <taxon>Bacteria</taxon>
        <taxon>Pseudomonadati</taxon>
        <taxon>Pseudomonadota</taxon>
        <taxon>Alphaproteobacteria</taxon>
        <taxon>Sphingomonadales</taxon>
        <taxon>Sphingomonadaceae</taxon>
        <taxon>Novosphingobium</taxon>
    </lineage>
</organism>
<evidence type="ECO:0000256" key="3">
    <source>
        <dbReference type="ARBA" id="ARBA00006001"/>
    </source>
</evidence>
<accession>A0ABT0BLY1</accession>
<comment type="catalytic activity">
    <reaction evidence="1 18 19">
        <text>(6R)-NADHX = (6S)-NADHX</text>
        <dbReference type="Rhea" id="RHEA:32215"/>
        <dbReference type="ChEBI" id="CHEBI:64074"/>
        <dbReference type="ChEBI" id="CHEBI:64075"/>
        <dbReference type="EC" id="5.1.99.6"/>
    </reaction>
</comment>
<keyword evidence="10 17" id="KW-0520">NAD</keyword>
<feature type="binding site" evidence="18">
    <location>
        <position position="121"/>
    </location>
    <ligand>
        <name>K(+)</name>
        <dbReference type="ChEBI" id="CHEBI:29103"/>
    </ligand>
</feature>
<dbReference type="HAMAP" id="MF_01965">
    <property type="entry name" value="NADHX_dehydratase"/>
    <property type="match status" value="1"/>
</dbReference>
<dbReference type="EMBL" id="JALHLG010000005">
    <property type="protein sequence ID" value="MCJ2186042.1"/>
    <property type="molecule type" value="Genomic_DNA"/>
</dbReference>
<evidence type="ECO:0000256" key="8">
    <source>
        <dbReference type="ARBA" id="ARBA00022857"/>
    </source>
</evidence>
<dbReference type="EC" id="4.2.1.136" evidence="19"/>
<dbReference type="InterPro" id="IPR004443">
    <property type="entry name" value="YjeF_N_dom"/>
</dbReference>
<evidence type="ECO:0000313" key="22">
    <source>
        <dbReference type="EMBL" id="MCJ2186042.1"/>
    </source>
</evidence>
<evidence type="ECO:0000256" key="17">
    <source>
        <dbReference type="HAMAP-Rule" id="MF_01965"/>
    </source>
</evidence>
<reference evidence="22 23" key="1">
    <citation type="submission" date="2022-04" db="EMBL/GenBank/DDBJ databases">
        <title>Identification of a novel bacterium isolated from mangrove sediments.</title>
        <authorList>
            <person name="Pan X."/>
        </authorList>
    </citation>
    <scope>NUCLEOTIDE SEQUENCE [LARGE SCALE GENOMIC DNA]</scope>
    <source>
        <strain evidence="22 23">B2638</strain>
    </source>
</reference>
<evidence type="ECO:0000256" key="7">
    <source>
        <dbReference type="ARBA" id="ARBA00022840"/>
    </source>
</evidence>
<evidence type="ECO:0000256" key="16">
    <source>
        <dbReference type="ARBA" id="ARBA00049209"/>
    </source>
</evidence>
<dbReference type="PANTHER" id="PTHR12592:SF0">
    <property type="entry name" value="ATP-DEPENDENT (S)-NAD(P)H-HYDRATE DEHYDRATASE"/>
    <property type="match status" value="1"/>
</dbReference>
<evidence type="ECO:0000256" key="11">
    <source>
        <dbReference type="ARBA" id="ARBA00023235"/>
    </source>
</evidence>
<comment type="cofactor">
    <cofactor evidence="18 19">
        <name>K(+)</name>
        <dbReference type="ChEBI" id="CHEBI:29103"/>
    </cofactor>
    <text evidence="18 19">Binds 1 potassium ion per subunit.</text>
</comment>
<gene>
    <name evidence="17" type="primary">nnrD</name>
    <name evidence="18" type="synonym">nnrE</name>
    <name evidence="22" type="ORF">MTR66_04350</name>
</gene>
<dbReference type="GO" id="GO:0052856">
    <property type="term" value="F:NAD(P)HX epimerase activity"/>
    <property type="evidence" value="ECO:0007669"/>
    <property type="project" value="UniProtKB-EC"/>
</dbReference>
<keyword evidence="5 18" id="KW-0479">Metal-binding</keyword>
<evidence type="ECO:0000256" key="13">
    <source>
        <dbReference type="ARBA" id="ARBA00023268"/>
    </source>
</evidence>
<feature type="binding site" evidence="17">
    <location>
        <position position="246"/>
    </location>
    <ligand>
        <name>(6S)-NADPHX</name>
        <dbReference type="ChEBI" id="CHEBI:64076"/>
    </ligand>
</feature>
<keyword evidence="9 18" id="KW-0630">Potassium</keyword>
<feature type="binding site" evidence="18">
    <location>
        <begin position="125"/>
        <end position="131"/>
    </location>
    <ligand>
        <name>(6S)-NADPHX</name>
        <dbReference type="ChEBI" id="CHEBI:64076"/>
    </ligand>
</feature>
<feature type="binding site" evidence="17">
    <location>
        <begin position="385"/>
        <end position="389"/>
    </location>
    <ligand>
        <name>AMP</name>
        <dbReference type="ChEBI" id="CHEBI:456215"/>
    </ligand>
</feature>
<keyword evidence="7 17" id="KW-0067">ATP-binding</keyword>
<dbReference type="PANTHER" id="PTHR12592">
    <property type="entry name" value="ATP-DEPENDENT (S)-NAD(P)H-HYDRATE DEHYDRATASE FAMILY MEMBER"/>
    <property type="match status" value="1"/>
</dbReference>
<feature type="binding site" evidence="18">
    <location>
        <position position="65"/>
    </location>
    <ligand>
        <name>K(+)</name>
        <dbReference type="ChEBI" id="CHEBI:29103"/>
    </ligand>
</feature>
<comment type="function">
    <text evidence="14 19">Bifunctional enzyme that catalyzes the epimerization of the S- and R-forms of NAD(P)HX and the dehydration of the S-form of NAD(P)HX at the expense of ADP, which is converted to AMP. This allows the repair of both epimers of NAD(P)HX, a damaged form of NAD(P)H that is a result of enzymatic or heat-dependent hydration.</text>
</comment>
<comment type="catalytic activity">
    <reaction evidence="16 17 19">
        <text>(6S)-NADPHX + ADP = AMP + phosphate + NADPH + H(+)</text>
        <dbReference type="Rhea" id="RHEA:32235"/>
        <dbReference type="ChEBI" id="CHEBI:15378"/>
        <dbReference type="ChEBI" id="CHEBI:43474"/>
        <dbReference type="ChEBI" id="CHEBI:57783"/>
        <dbReference type="ChEBI" id="CHEBI:64076"/>
        <dbReference type="ChEBI" id="CHEBI:456215"/>
        <dbReference type="ChEBI" id="CHEBI:456216"/>
        <dbReference type="EC" id="4.2.1.136"/>
    </reaction>
</comment>
<evidence type="ECO:0000259" key="21">
    <source>
        <dbReference type="PROSITE" id="PS51385"/>
    </source>
</evidence>
<comment type="function">
    <text evidence="18">Catalyzes the epimerization of the S- and R-forms of NAD(P)HX, a damaged form of NAD(P)H that is a result of enzymatic or heat-dependent hydration. This is a prerequisite for the S-specific NAD(P)H-hydrate dehydratase to allow the repair of both epimers of NAD(P)HX.</text>
</comment>
<comment type="caution">
    <text evidence="18">Lacks conserved residue(s) required for the propagation of feature annotation.</text>
</comment>
<feature type="binding site" evidence="18">
    <location>
        <position position="157"/>
    </location>
    <ligand>
        <name>K(+)</name>
        <dbReference type="ChEBI" id="CHEBI:29103"/>
    </ligand>
</feature>
<dbReference type="InterPro" id="IPR030677">
    <property type="entry name" value="Nnr"/>
</dbReference>
<dbReference type="Proteomes" id="UP001202281">
    <property type="component" value="Unassembled WGS sequence"/>
</dbReference>
<dbReference type="PROSITE" id="PS51383">
    <property type="entry name" value="YJEF_C_3"/>
    <property type="match status" value="1"/>
</dbReference>
<evidence type="ECO:0000256" key="10">
    <source>
        <dbReference type="ARBA" id="ARBA00023027"/>
    </source>
</evidence>
<dbReference type="PROSITE" id="PS01050">
    <property type="entry name" value="YJEF_C_2"/>
    <property type="match status" value="1"/>
</dbReference>
<comment type="caution">
    <text evidence="22">The sequence shown here is derived from an EMBL/GenBank/DDBJ whole genome shotgun (WGS) entry which is preliminary data.</text>
</comment>
<dbReference type="EC" id="5.1.99.6" evidence="19"/>
<sequence>MPDSEFPRLSQILTVAQMREAEQALIDAGSSVDALMQIAGHGAADWVWRMSAHRKVTVLCGPGNNGGDGYVIAEAIRERGGHVEVVAATEPKTGAAKNARALFGGEVLGPEAEAHGDVLVDCLFGSGLTRPLSDEHLALLTRLAAHHRHRIAVDLPSGVQSDSGMLLNRGLPQYDLTVALGAWKFAHFLMPATALMGTLRLVPIGVTPLEGAAQVLDAPHIAAPAADAHKYRRGLLAVVGGRMPGAALLASVAAQGAGAGYVKLFTESPTGVPTDIVVETGELSAVLTDDRNSAVLAGPGLGRDGEARERLAVALADPVAVVADADALVLLSPRALAGRTAPTIATPHEGELIALERSFELDGTGTRPERALALAKASGMVIVAKGPDTVIAAPDGRIVCAPRASSWLSTAGTGDVLAGVIASRAAAGVPAFEAAGEGVWLHGEAARLCGAAFTARELAAKVPEALAVCL</sequence>
<evidence type="ECO:0000256" key="4">
    <source>
        <dbReference type="ARBA" id="ARBA00009524"/>
    </source>
</evidence>
<dbReference type="SUPFAM" id="SSF64153">
    <property type="entry name" value="YjeF N-terminal domain-like"/>
    <property type="match status" value="1"/>
</dbReference>
<feature type="binding site" evidence="18">
    <location>
        <position position="154"/>
    </location>
    <ligand>
        <name>(6S)-NADPHX</name>
        <dbReference type="ChEBI" id="CHEBI:64076"/>
    </ligand>
</feature>
<comment type="catalytic activity">
    <reaction evidence="2 18 19">
        <text>(6R)-NADPHX = (6S)-NADPHX</text>
        <dbReference type="Rhea" id="RHEA:32227"/>
        <dbReference type="ChEBI" id="CHEBI:64076"/>
        <dbReference type="ChEBI" id="CHEBI:64077"/>
        <dbReference type="EC" id="5.1.99.6"/>
    </reaction>
</comment>
<feature type="domain" description="YjeF C-terminal" evidence="20">
    <location>
        <begin position="213"/>
        <end position="469"/>
    </location>
</feature>
<feature type="binding site" evidence="17">
    <location>
        <position position="415"/>
    </location>
    <ligand>
        <name>(6S)-NADPHX</name>
        <dbReference type="ChEBI" id="CHEBI:64076"/>
    </ligand>
</feature>
<evidence type="ECO:0000259" key="20">
    <source>
        <dbReference type="PROSITE" id="PS51383"/>
    </source>
</evidence>
<dbReference type="Pfam" id="PF03853">
    <property type="entry name" value="YjeF_N"/>
    <property type="match status" value="1"/>
</dbReference>
<evidence type="ECO:0000256" key="9">
    <source>
        <dbReference type="ARBA" id="ARBA00022958"/>
    </source>
</evidence>
<dbReference type="InterPro" id="IPR000631">
    <property type="entry name" value="CARKD"/>
</dbReference>
<dbReference type="InterPro" id="IPR029056">
    <property type="entry name" value="Ribokinase-like"/>
</dbReference>
<feature type="domain" description="YjeF N-terminal" evidence="21">
    <location>
        <begin position="18"/>
        <end position="212"/>
    </location>
</feature>
<protein>
    <recommendedName>
        <fullName evidence="19">Bifunctional NAD(P)H-hydrate repair enzyme</fullName>
    </recommendedName>
    <alternativeName>
        <fullName evidence="19">Nicotinamide nucleotide repair protein</fullName>
    </alternativeName>
    <domain>
        <recommendedName>
            <fullName evidence="19">ADP-dependent (S)-NAD(P)H-hydrate dehydratase</fullName>
            <ecNumber evidence="19">4.2.1.136</ecNumber>
        </recommendedName>
        <alternativeName>
            <fullName evidence="19">ADP-dependent NAD(P)HX dehydratase</fullName>
        </alternativeName>
    </domain>
    <domain>
        <recommendedName>
            <fullName evidence="19">NAD(P)H-hydrate epimerase</fullName>
            <ecNumber evidence="19">5.1.99.6</ecNumber>
        </recommendedName>
    </domain>
</protein>
<evidence type="ECO:0000313" key="23">
    <source>
        <dbReference type="Proteomes" id="UP001202281"/>
    </source>
</evidence>
<dbReference type="Pfam" id="PF01256">
    <property type="entry name" value="Carb_kinase"/>
    <property type="match status" value="1"/>
</dbReference>
<dbReference type="RefSeq" id="WP_243918233.1">
    <property type="nucleotide sequence ID" value="NZ_JALHLG010000005.1"/>
</dbReference>
<feature type="binding site" evidence="18">
    <location>
        <begin position="64"/>
        <end position="68"/>
    </location>
    <ligand>
        <name>(6S)-NADPHX</name>
        <dbReference type="ChEBI" id="CHEBI:64076"/>
    </ligand>
</feature>
<evidence type="ECO:0000256" key="19">
    <source>
        <dbReference type="PIRNR" id="PIRNR017184"/>
    </source>
</evidence>
<dbReference type="NCBIfam" id="TIGR00197">
    <property type="entry name" value="yjeF_nterm"/>
    <property type="match status" value="1"/>
</dbReference>